<dbReference type="EMBL" id="RBXP01000002">
    <property type="protein sequence ID" value="RKT62856.1"/>
    <property type="molecule type" value="Genomic_DNA"/>
</dbReference>
<comment type="subcellular location">
    <subcellularLocation>
        <location evidence="1">Membrane</location>
    </subcellularLocation>
</comment>
<evidence type="ECO:0000256" key="3">
    <source>
        <dbReference type="ARBA" id="ARBA00022692"/>
    </source>
</evidence>
<evidence type="ECO:0000313" key="9">
    <source>
        <dbReference type="EMBL" id="RKT62856.1"/>
    </source>
</evidence>
<comment type="caution">
    <text evidence="9">The sequence shown here is derived from an EMBL/GenBank/DDBJ whole genome shotgun (WGS) entry which is preliminary data.</text>
</comment>
<dbReference type="InterPro" id="IPR000184">
    <property type="entry name" value="Bac_surfAg_D15"/>
</dbReference>
<evidence type="ECO:0000256" key="4">
    <source>
        <dbReference type="ARBA" id="ARBA00022729"/>
    </source>
</evidence>
<dbReference type="RefSeq" id="WP_121456622.1">
    <property type="nucleotide sequence ID" value="NZ_RBXP01000002.1"/>
</dbReference>
<dbReference type="GO" id="GO:0009306">
    <property type="term" value="P:protein secretion"/>
    <property type="evidence" value="ECO:0007669"/>
    <property type="project" value="TreeGrafter"/>
</dbReference>
<dbReference type="Gene3D" id="3.10.20.310">
    <property type="entry name" value="membrane protein fhac"/>
    <property type="match status" value="2"/>
</dbReference>
<keyword evidence="2" id="KW-1134">Transmembrane beta strand</keyword>
<name>A0A495WN24_9RHOO</name>
<dbReference type="PANTHER" id="PTHR12815:SF47">
    <property type="entry name" value="TRANSLOCATION AND ASSEMBLY MODULE SUBUNIT TAMA"/>
    <property type="match status" value="1"/>
</dbReference>
<organism evidence="9 10">
    <name type="scientific">Azonexus fungiphilus</name>
    <dbReference type="NCBI Taxonomy" id="146940"/>
    <lineage>
        <taxon>Bacteria</taxon>
        <taxon>Pseudomonadati</taxon>
        <taxon>Pseudomonadota</taxon>
        <taxon>Betaproteobacteria</taxon>
        <taxon>Rhodocyclales</taxon>
        <taxon>Azonexaceae</taxon>
        <taxon>Azonexus</taxon>
    </lineage>
</organism>
<evidence type="ECO:0000256" key="7">
    <source>
        <dbReference type="SAM" id="SignalP"/>
    </source>
</evidence>
<sequence length="556" mass="60766">MRCRLALLLACTALPASAQLQLEAPPAIAGLLAPFLPEQAGEARLRSEAGEILATEGYFSPTLEFSRDDAGELRLRIDPGERTLIASVDLTVDGPVAAKTRDALIAGWRLPVGQPFRQADWNTAKQQLLGELLAVEHADARLVDSRAEIDSEARQAALQARYEAGPRYRFGALAISGLHRYTPALIDRYNRNVRPGEPYRADALQALTGVLQSTPYFSSVQAELDTAAAEIDADGNAVAPVRLSVRERPGHRAGFGAGLSSNTGARVEANYNTPNLFNQAWEFDSGLRLEQKRQTAYADVLLPPDGGQRRHSLGVVYETSNIEKLETERHALGIQSVQQRGSVEQRLSLNWQRERRTPEGAERVTSRALVPNVMWTWRQLDNPLDPRRGVVVQLNVGGGAKAVLSDQNFLRLHLRGNLYLPLGTRDTLALRGELGRTFADARLRIPQDYLFRTGGTGSVRGYAYQSLGVREGEATVGGRYLAVASAEYTHWLTPDWGIAAFVDAGDAVDSLADARLAVGYGLGARWRSPAGPIGADLAYGQRERQLHLHFSLAIPF</sequence>
<feature type="domain" description="Bacterial surface antigen (D15)" evidence="8">
    <location>
        <begin position="250"/>
        <end position="552"/>
    </location>
</feature>
<evidence type="ECO:0000256" key="1">
    <source>
        <dbReference type="ARBA" id="ARBA00004370"/>
    </source>
</evidence>
<dbReference type="GO" id="GO:0097347">
    <property type="term" value="C:TAM protein secretion complex"/>
    <property type="evidence" value="ECO:0007669"/>
    <property type="project" value="TreeGrafter"/>
</dbReference>
<evidence type="ECO:0000313" key="10">
    <source>
        <dbReference type="Proteomes" id="UP000270626"/>
    </source>
</evidence>
<keyword evidence="5" id="KW-0472">Membrane</keyword>
<keyword evidence="3" id="KW-0812">Transmembrane</keyword>
<evidence type="ECO:0000256" key="6">
    <source>
        <dbReference type="ARBA" id="ARBA00023237"/>
    </source>
</evidence>
<dbReference type="PANTHER" id="PTHR12815">
    <property type="entry name" value="SORTING AND ASSEMBLY MACHINERY SAMM50 PROTEIN FAMILY MEMBER"/>
    <property type="match status" value="1"/>
</dbReference>
<evidence type="ECO:0000259" key="8">
    <source>
        <dbReference type="Pfam" id="PF01103"/>
    </source>
</evidence>
<dbReference type="Gene3D" id="2.40.160.50">
    <property type="entry name" value="membrane protein fhac: a member of the omp85/tpsb transporter family"/>
    <property type="match status" value="1"/>
</dbReference>
<dbReference type="Pfam" id="PF01103">
    <property type="entry name" value="Omp85"/>
    <property type="match status" value="1"/>
</dbReference>
<accession>A0A495WN24</accession>
<protein>
    <submittedName>
        <fullName evidence="9">Autotransporter secretion outer membrane protein TamA</fullName>
    </submittedName>
</protein>
<keyword evidence="6" id="KW-0998">Cell outer membrane</keyword>
<dbReference type="InterPro" id="IPR039910">
    <property type="entry name" value="D15-like"/>
</dbReference>
<keyword evidence="4 7" id="KW-0732">Signal</keyword>
<dbReference type="Proteomes" id="UP000270626">
    <property type="component" value="Unassembled WGS sequence"/>
</dbReference>
<evidence type="ECO:0000256" key="2">
    <source>
        <dbReference type="ARBA" id="ARBA00022452"/>
    </source>
</evidence>
<keyword evidence="10" id="KW-1185">Reference proteome</keyword>
<proteinExistence type="predicted"/>
<evidence type="ECO:0000256" key="5">
    <source>
        <dbReference type="ARBA" id="ARBA00023136"/>
    </source>
</evidence>
<reference evidence="9 10" key="1">
    <citation type="submission" date="2018-10" db="EMBL/GenBank/DDBJ databases">
        <title>Genomic Encyclopedia of Type Strains, Phase IV (KMG-IV): sequencing the most valuable type-strain genomes for metagenomic binning, comparative biology and taxonomic classification.</title>
        <authorList>
            <person name="Goeker M."/>
        </authorList>
    </citation>
    <scope>NUCLEOTIDE SEQUENCE [LARGE SCALE GENOMIC DNA]</scope>
    <source>
        <strain evidence="9 10">DSM 23841</strain>
    </source>
</reference>
<dbReference type="AlphaFoldDB" id="A0A495WN24"/>
<gene>
    <name evidence="9" type="ORF">DFR40_0190</name>
</gene>
<dbReference type="OrthoDB" id="9769707at2"/>
<feature type="signal peptide" evidence="7">
    <location>
        <begin position="1"/>
        <end position="18"/>
    </location>
</feature>
<dbReference type="GO" id="GO:0009279">
    <property type="term" value="C:cell outer membrane"/>
    <property type="evidence" value="ECO:0007669"/>
    <property type="project" value="TreeGrafter"/>
</dbReference>
<feature type="chain" id="PRO_5019785063" evidence="7">
    <location>
        <begin position="19"/>
        <end position="556"/>
    </location>
</feature>